<accession>A0A7Y0L4W9</accession>
<dbReference type="InterPro" id="IPR036259">
    <property type="entry name" value="MFS_trans_sf"/>
</dbReference>
<feature type="transmembrane region" description="Helical" evidence="6">
    <location>
        <begin position="21"/>
        <end position="45"/>
    </location>
</feature>
<keyword evidence="2" id="KW-1003">Cell membrane</keyword>
<feature type="transmembrane region" description="Helical" evidence="6">
    <location>
        <begin position="110"/>
        <end position="129"/>
    </location>
</feature>
<dbReference type="Proteomes" id="UP000533476">
    <property type="component" value="Unassembled WGS sequence"/>
</dbReference>
<gene>
    <name evidence="7" type="ORF">HIJ39_13645</name>
</gene>
<dbReference type="SUPFAM" id="SSF103473">
    <property type="entry name" value="MFS general substrate transporter"/>
    <property type="match status" value="1"/>
</dbReference>
<dbReference type="Gene3D" id="1.20.1250.20">
    <property type="entry name" value="MFS general substrate transporter like domains"/>
    <property type="match status" value="1"/>
</dbReference>
<keyword evidence="3 6" id="KW-0812">Transmembrane</keyword>
<comment type="caution">
    <text evidence="7">The sequence shown here is derived from an EMBL/GenBank/DDBJ whole genome shotgun (WGS) entry which is preliminary data.</text>
</comment>
<evidence type="ECO:0000256" key="4">
    <source>
        <dbReference type="ARBA" id="ARBA00022989"/>
    </source>
</evidence>
<feature type="transmembrane region" description="Helical" evidence="6">
    <location>
        <begin position="350"/>
        <end position="369"/>
    </location>
</feature>
<comment type="subcellular location">
    <subcellularLocation>
        <location evidence="1">Cell membrane</location>
        <topology evidence="1">Multi-pass membrane protein</topology>
    </subcellularLocation>
</comment>
<reference evidence="7 8" key="1">
    <citation type="submission" date="2020-04" db="EMBL/GenBank/DDBJ databases">
        <authorList>
            <person name="Zhang R."/>
            <person name="Schippers A."/>
        </authorList>
    </citation>
    <scope>NUCLEOTIDE SEQUENCE [LARGE SCALE GENOMIC DNA]</scope>
    <source>
        <strain evidence="7 8">DSM 109850</strain>
    </source>
</reference>
<keyword evidence="4 6" id="KW-1133">Transmembrane helix</keyword>
<dbReference type="Pfam" id="PF07690">
    <property type="entry name" value="MFS_1"/>
    <property type="match status" value="1"/>
</dbReference>
<feature type="transmembrane region" description="Helical" evidence="6">
    <location>
        <begin position="175"/>
        <end position="195"/>
    </location>
</feature>
<sequence>MILAQQKESHRACGLPSATRWLLASAFLSNIATGVQNLALAKLLYQATGSATAFGLALVADSLLASGVRLAVGTWIDGSAPRRVMMAADAVRGAVVLVVVGLILQDQHVFWVAAAVAATAVAKPIYNLAHYTLAPQINQNDLLLRYNSFRASVLQAGWLSGLALAALVMTWRGPVVALAATGAFYLAASATLGLVPQASRVGETRSTVPPVKWSEVFVAIRTVRGLGAHLLVTSGDFVLVALVNVAVVPLVAVYLHNQVYWLSVLDGSFTVGSLIMGFFASKIIRRVGYRHAALIGLAAECGLFAALALIHQAVVLIGVLGIFGASSTLSVMSLMTSLQRRSPAPIRARIAGVRGVGVALLSAGLLPIVTSVGAYSLPLGLTISAMMAGAYFLLVAILGSSRVLGRALLGE</sequence>
<evidence type="ECO:0000313" key="7">
    <source>
        <dbReference type="EMBL" id="NMP23384.1"/>
    </source>
</evidence>
<evidence type="ECO:0000256" key="5">
    <source>
        <dbReference type="ARBA" id="ARBA00023136"/>
    </source>
</evidence>
<feature type="transmembrane region" description="Helical" evidence="6">
    <location>
        <begin position="51"/>
        <end position="72"/>
    </location>
</feature>
<dbReference type="InterPro" id="IPR011701">
    <property type="entry name" value="MFS"/>
</dbReference>
<evidence type="ECO:0000256" key="3">
    <source>
        <dbReference type="ARBA" id="ARBA00022692"/>
    </source>
</evidence>
<feature type="transmembrane region" description="Helical" evidence="6">
    <location>
        <begin position="84"/>
        <end position="104"/>
    </location>
</feature>
<dbReference type="GO" id="GO:0005886">
    <property type="term" value="C:plasma membrane"/>
    <property type="evidence" value="ECO:0007669"/>
    <property type="project" value="UniProtKB-SubCell"/>
</dbReference>
<dbReference type="PANTHER" id="PTHR23513">
    <property type="entry name" value="INTEGRAL MEMBRANE EFFLUX PROTEIN-RELATED"/>
    <property type="match status" value="1"/>
</dbReference>
<dbReference type="RefSeq" id="WP_169100621.1">
    <property type="nucleotide sequence ID" value="NZ_JABBVZ010000050.1"/>
</dbReference>
<evidence type="ECO:0000256" key="2">
    <source>
        <dbReference type="ARBA" id="ARBA00022475"/>
    </source>
</evidence>
<keyword evidence="5 6" id="KW-0472">Membrane</keyword>
<feature type="transmembrane region" description="Helical" evidence="6">
    <location>
        <begin position="230"/>
        <end position="254"/>
    </location>
</feature>
<keyword evidence="8" id="KW-1185">Reference proteome</keyword>
<dbReference type="AlphaFoldDB" id="A0A7Y0L4W9"/>
<proteinExistence type="predicted"/>
<feature type="transmembrane region" description="Helical" evidence="6">
    <location>
        <begin position="375"/>
        <end position="398"/>
    </location>
</feature>
<evidence type="ECO:0000256" key="6">
    <source>
        <dbReference type="SAM" id="Phobius"/>
    </source>
</evidence>
<dbReference type="PANTHER" id="PTHR23513:SF6">
    <property type="entry name" value="MAJOR FACILITATOR SUPERFAMILY ASSOCIATED DOMAIN-CONTAINING PROTEIN"/>
    <property type="match status" value="1"/>
</dbReference>
<feature type="transmembrane region" description="Helical" evidence="6">
    <location>
        <begin position="316"/>
        <end position="338"/>
    </location>
</feature>
<name>A0A7Y0L4W9_9FIRM</name>
<evidence type="ECO:0000256" key="1">
    <source>
        <dbReference type="ARBA" id="ARBA00004651"/>
    </source>
</evidence>
<feature type="transmembrane region" description="Helical" evidence="6">
    <location>
        <begin position="149"/>
        <end position="169"/>
    </location>
</feature>
<feature type="transmembrane region" description="Helical" evidence="6">
    <location>
        <begin position="260"/>
        <end position="280"/>
    </location>
</feature>
<dbReference type="EMBL" id="JABBVZ010000050">
    <property type="protein sequence ID" value="NMP23384.1"/>
    <property type="molecule type" value="Genomic_DNA"/>
</dbReference>
<feature type="transmembrane region" description="Helical" evidence="6">
    <location>
        <begin position="292"/>
        <end position="310"/>
    </location>
</feature>
<dbReference type="GO" id="GO:0022857">
    <property type="term" value="F:transmembrane transporter activity"/>
    <property type="evidence" value="ECO:0007669"/>
    <property type="project" value="InterPro"/>
</dbReference>
<protein>
    <submittedName>
        <fullName evidence="7">MFS transporter</fullName>
    </submittedName>
</protein>
<evidence type="ECO:0000313" key="8">
    <source>
        <dbReference type="Proteomes" id="UP000533476"/>
    </source>
</evidence>
<organism evidence="7 8">
    <name type="scientific">Sulfobacillus harzensis</name>
    <dbReference type="NCBI Taxonomy" id="2729629"/>
    <lineage>
        <taxon>Bacteria</taxon>
        <taxon>Bacillati</taxon>
        <taxon>Bacillota</taxon>
        <taxon>Clostridia</taxon>
        <taxon>Eubacteriales</taxon>
        <taxon>Clostridiales Family XVII. Incertae Sedis</taxon>
        <taxon>Sulfobacillus</taxon>
    </lineage>
</organism>